<evidence type="ECO:0000313" key="10">
    <source>
        <dbReference type="EMBL" id="OGZ33002.1"/>
    </source>
</evidence>
<dbReference type="AlphaFoldDB" id="A0A1G2F5F3"/>
<dbReference type="STRING" id="1801990.A2V69_02940"/>
<evidence type="ECO:0000313" key="11">
    <source>
        <dbReference type="Proteomes" id="UP000177810"/>
    </source>
</evidence>
<feature type="transmembrane region" description="Helical" evidence="8">
    <location>
        <begin position="45"/>
        <end position="65"/>
    </location>
</feature>
<dbReference type="PRINTS" id="PR00344">
    <property type="entry name" value="BCTRLSENSOR"/>
</dbReference>
<dbReference type="SMART" id="SM00388">
    <property type="entry name" value="HisKA"/>
    <property type="match status" value="1"/>
</dbReference>
<evidence type="ECO:0000259" key="9">
    <source>
        <dbReference type="PROSITE" id="PS50109"/>
    </source>
</evidence>
<dbReference type="InterPro" id="IPR036097">
    <property type="entry name" value="HisK_dim/P_sf"/>
</dbReference>
<dbReference type="InterPro" id="IPR004358">
    <property type="entry name" value="Sig_transdc_His_kin-like_C"/>
</dbReference>
<dbReference type="GO" id="GO:0000155">
    <property type="term" value="F:phosphorelay sensor kinase activity"/>
    <property type="evidence" value="ECO:0007669"/>
    <property type="project" value="InterPro"/>
</dbReference>
<dbReference type="PROSITE" id="PS50109">
    <property type="entry name" value="HIS_KIN"/>
    <property type="match status" value="1"/>
</dbReference>
<keyword evidence="5" id="KW-0418">Kinase</keyword>
<comment type="catalytic activity">
    <reaction evidence="1">
        <text>ATP + protein L-histidine = ADP + protein N-phospho-L-histidine.</text>
        <dbReference type="EC" id="2.7.13.3"/>
    </reaction>
</comment>
<dbReference type="EC" id="2.7.13.3" evidence="2"/>
<dbReference type="EMBL" id="MHMT01000008">
    <property type="protein sequence ID" value="OGZ33002.1"/>
    <property type="molecule type" value="Genomic_DNA"/>
</dbReference>
<protein>
    <recommendedName>
        <fullName evidence="2">histidine kinase</fullName>
        <ecNumber evidence="2">2.7.13.3</ecNumber>
    </recommendedName>
</protein>
<organism evidence="10 11">
    <name type="scientific">Candidatus Portnoybacteria bacterium RBG_13_40_8</name>
    <dbReference type="NCBI Taxonomy" id="1801990"/>
    <lineage>
        <taxon>Bacteria</taxon>
        <taxon>Candidatus Portnoyibacteriota</taxon>
    </lineage>
</organism>
<dbReference type="CDD" id="cd00082">
    <property type="entry name" value="HisKA"/>
    <property type="match status" value="1"/>
</dbReference>
<dbReference type="SUPFAM" id="SSF55874">
    <property type="entry name" value="ATPase domain of HSP90 chaperone/DNA topoisomerase II/histidine kinase"/>
    <property type="match status" value="1"/>
</dbReference>
<dbReference type="FunFam" id="1.10.287.130:FF:000001">
    <property type="entry name" value="Two-component sensor histidine kinase"/>
    <property type="match status" value="1"/>
</dbReference>
<evidence type="ECO:0000256" key="4">
    <source>
        <dbReference type="ARBA" id="ARBA00022679"/>
    </source>
</evidence>
<evidence type="ECO:0000256" key="6">
    <source>
        <dbReference type="ARBA" id="ARBA00023012"/>
    </source>
</evidence>
<evidence type="ECO:0000256" key="7">
    <source>
        <dbReference type="ARBA" id="ARBA00023136"/>
    </source>
</evidence>
<dbReference type="SUPFAM" id="SSF47384">
    <property type="entry name" value="Homodimeric domain of signal transducing histidine kinase"/>
    <property type="match status" value="1"/>
</dbReference>
<keyword evidence="8" id="KW-1133">Transmembrane helix</keyword>
<keyword evidence="3" id="KW-0597">Phosphoprotein</keyword>
<dbReference type="Pfam" id="PF00512">
    <property type="entry name" value="HisKA"/>
    <property type="match status" value="1"/>
</dbReference>
<comment type="caution">
    <text evidence="10">The sequence shown here is derived from an EMBL/GenBank/DDBJ whole genome shotgun (WGS) entry which is preliminary data.</text>
</comment>
<dbReference type="PANTHER" id="PTHR43711">
    <property type="entry name" value="TWO-COMPONENT HISTIDINE KINASE"/>
    <property type="match status" value="1"/>
</dbReference>
<feature type="domain" description="Histidine kinase" evidence="9">
    <location>
        <begin position="84"/>
        <end position="307"/>
    </location>
</feature>
<evidence type="ECO:0000256" key="1">
    <source>
        <dbReference type="ARBA" id="ARBA00000085"/>
    </source>
</evidence>
<keyword evidence="7 8" id="KW-0472">Membrane</keyword>
<feature type="transmembrane region" description="Helical" evidence="8">
    <location>
        <begin position="18"/>
        <end position="38"/>
    </location>
</feature>
<dbReference type="Pfam" id="PF02518">
    <property type="entry name" value="HATPase_c"/>
    <property type="match status" value="1"/>
</dbReference>
<evidence type="ECO:0000256" key="3">
    <source>
        <dbReference type="ARBA" id="ARBA00022553"/>
    </source>
</evidence>
<evidence type="ECO:0000256" key="2">
    <source>
        <dbReference type="ARBA" id="ARBA00012438"/>
    </source>
</evidence>
<keyword evidence="4" id="KW-0808">Transferase</keyword>
<proteinExistence type="predicted"/>
<evidence type="ECO:0000256" key="5">
    <source>
        <dbReference type="ARBA" id="ARBA00022777"/>
    </source>
</evidence>
<keyword evidence="8" id="KW-0812">Transmembrane</keyword>
<dbReference type="Gene3D" id="1.10.287.130">
    <property type="match status" value="1"/>
</dbReference>
<dbReference type="InterPro" id="IPR003661">
    <property type="entry name" value="HisK_dim/P_dom"/>
</dbReference>
<dbReference type="Proteomes" id="UP000177810">
    <property type="component" value="Unassembled WGS sequence"/>
</dbReference>
<dbReference type="InterPro" id="IPR036890">
    <property type="entry name" value="HATPase_C_sf"/>
</dbReference>
<keyword evidence="6" id="KW-0902">Two-component regulatory system</keyword>
<gene>
    <name evidence="10" type="ORF">A2V69_02940</name>
</gene>
<evidence type="ECO:0000256" key="8">
    <source>
        <dbReference type="SAM" id="Phobius"/>
    </source>
</evidence>
<reference evidence="10 11" key="1">
    <citation type="journal article" date="2016" name="Nat. Commun.">
        <title>Thousands of microbial genomes shed light on interconnected biogeochemical processes in an aquifer system.</title>
        <authorList>
            <person name="Anantharaman K."/>
            <person name="Brown C.T."/>
            <person name="Hug L.A."/>
            <person name="Sharon I."/>
            <person name="Castelle C.J."/>
            <person name="Probst A.J."/>
            <person name="Thomas B.C."/>
            <person name="Singh A."/>
            <person name="Wilkins M.J."/>
            <person name="Karaoz U."/>
            <person name="Brodie E.L."/>
            <person name="Williams K.H."/>
            <person name="Hubbard S.S."/>
            <person name="Banfield J.F."/>
        </authorList>
    </citation>
    <scope>NUCLEOTIDE SEQUENCE [LARGE SCALE GENOMIC DNA]</scope>
</reference>
<dbReference type="FunFam" id="3.30.565.10:FF:000006">
    <property type="entry name" value="Sensor histidine kinase WalK"/>
    <property type="match status" value="1"/>
</dbReference>
<dbReference type="InterPro" id="IPR050736">
    <property type="entry name" value="Sensor_HK_Regulatory"/>
</dbReference>
<dbReference type="SMART" id="SM00387">
    <property type="entry name" value="HATPase_c"/>
    <property type="match status" value="1"/>
</dbReference>
<accession>A0A1G2F5F3</accession>
<dbReference type="Gene3D" id="3.30.565.10">
    <property type="entry name" value="Histidine kinase-like ATPase, C-terminal domain"/>
    <property type="match status" value="1"/>
</dbReference>
<dbReference type="InterPro" id="IPR003594">
    <property type="entry name" value="HATPase_dom"/>
</dbReference>
<sequence>MSECRKYGLGFWQCPNSLFLVMGIIIIVAMILTYFIGIRFVEPEAVIIIVCSVTVILLIIGHSLVNSFTRIAEANRMKSEFVSIVSHQLRTPLSALKWSLDLLRSKRLGDINDKEMEYLDIINESGNKMIKLVNDLLNVSRIEQGRLLMQMKAFSTEDLIEDIVKELRMLAESCNVEIKFKRNKEIPSVYADPDKIRMVVLNLIDNAIKYSKKGEGWVKIQTEKYLKDKKMILVTVTDNGLGIPDILKKQVFGKFFRGENLVRQKVEGTGLGLFIAKGIIKMSGGDMGFESEVNKGSMFWFTLPIANKVKKAVNKGR</sequence>
<dbReference type="InterPro" id="IPR005467">
    <property type="entry name" value="His_kinase_dom"/>
</dbReference>
<name>A0A1G2F5F3_9BACT</name>
<dbReference type="PANTHER" id="PTHR43711:SF1">
    <property type="entry name" value="HISTIDINE KINASE 1"/>
    <property type="match status" value="1"/>
</dbReference>